<keyword evidence="3 5" id="KW-1133">Transmembrane helix</keyword>
<feature type="transmembrane region" description="Helical" evidence="5">
    <location>
        <begin position="334"/>
        <end position="358"/>
    </location>
</feature>
<dbReference type="InterPro" id="IPR020846">
    <property type="entry name" value="MFS_dom"/>
</dbReference>
<evidence type="ECO:0000256" key="1">
    <source>
        <dbReference type="ARBA" id="ARBA00004141"/>
    </source>
</evidence>
<feature type="transmembrane region" description="Helical" evidence="5">
    <location>
        <begin position="370"/>
        <end position="389"/>
    </location>
</feature>
<comment type="subcellular location">
    <subcellularLocation>
        <location evidence="1">Membrane</location>
        <topology evidence="1">Multi-pass membrane protein</topology>
    </subcellularLocation>
</comment>
<sequence>MTTTRDADEAALRIAPRASWYAGLDPAGKRAFKAAFAGWATDAFDFMVFSFVLASLIDLWGLDRGKAGLLSTVTLIFSSVGGWIAGILADRYGRVKVLQATILWFSVCTLAIGFAQNFEQIFVLRALQGLGFGGEWAVGAVLIGEIVAPAHRGKAVGLVQSGWAIGWGGAAILYSVAFSVLPESLAWRTLFWVGIVPALLVLYVRKHVPEPEVFVKADAARKQDGSHPSAWAIFSRTHARRTVLAALLCTGIQGGFYAMSTWLPAFLKLERHLSVLDTGAYLFVIVVGSFCGYVVGAYLADWWGRRRNFMLFSALSLVSVCVYLTVPLSNAQMLWLGFPLGFSSCGIFSGVGAYLTELYPSNFRANAQSFTYNFGRGIGALFPSLVGMLSHSLGLAFAIAIFAGVAYGVVLLAVLLLPETKARSL</sequence>
<feature type="transmembrane region" description="Helical" evidence="5">
    <location>
        <begin position="36"/>
        <end position="57"/>
    </location>
</feature>
<feature type="domain" description="Major facilitator superfamily (MFS) profile" evidence="6">
    <location>
        <begin position="31"/>
        <end position="421"/>
    </location>
</feature>
<evidence type="ECO:0000256" key="3">
    <source>
        <dbReference type="ARBA" id="ARBA00022989"/>
    </source>
</evidence>
<dbReference type="EMBL" id="LPEQ01000130">
    <property type="protein sequence ID" value="KVV39034.1"/>
    <property type="molecule type" value="Genomic_DNA"/>
</dbReference>
<feature type="transmembrane region" description="Helical" evidence="5">
    <location>
        <begin position="130"/>
        <end position="148"/>
    </location>
</feature>
<feature type="transmembrane region" description="Helical" evidence="5">
    <location>
        <begin position="243"/>
        <end position="267"/>
    </location>
</feature>
<dbReference type="CDD" id="cd17371">
    <property type="entry name" value="MFS_MucK"/>
    <property type="match status" value="1"/>
</dbReference>
<dbReference type="SUPFAM" id="SSF103473">
    <property type="entry name" value="MFS general substrate transporter"/>
    <property type="match status" value="1"/>
</dbReference>
<feature type="transmembrane region" description="Helical" evidence="5">
    <location>
        <begin position="279"/>
        <end position="300"/>
    </location>
</feature>
<dbReference type="Gene3D" id="1.20.1250.20">
    <property type="entry name" value="MFS general substrate transporter like domains"/>
    <property type="match status" value="2"/>
</dbReference>
<dbReference type="Pfam" id="PF07690">
    <property type="entry name" value="MFS_1"/>
    <property type="match status" value="1"/>
</dbReference>
<evidence type="ECO:0000256" key="5">
    <source>
        <dbReference type="SAM" id="Phobius"/>
    </source>
</evidence>
<dbReference type="InterPro" id="IPR011701">
    <property type="entry name" value="MFS"/>
</dbReference>
<accession>A0A106E7B9</accession>
<dbReference type="InterPro" id="IPR005829">
    <property type="entry name" value="Sugar_transporter_CS"/>
</dbReference>
<dbReference type="GO" id="GO:0046943">
    <property type="term" value="F:carboxylic acid transmembrane transporter activity"/>
    <property type="evidence" value="ECO:0007669"/>
    <property type="project" value="TreeGrafter"/>
</dbReference>
<protein>
    <submittedName>
        <fullName evidence="7">MFS transporter</fullName>
    </submittedName>
</protein>
<dbReference type="FunFam" id="1.20.1250.20:FF:000346">
    <property type="entry name" value="Transporter, major facilitator family"/>
    <property type="match status" value="1"/>
</dbReference>
<evidence type="ECO:0000313" key="7">
    <source>
        <dbReference type="EMBL" id="KVV39034.1"/>
    </source>
</evidence>
<reference evidence="7 8" key="1">
    <citation type="submission" date="2015-11" db="EMBL/GenBank/DDBJ databases">
        <title>Expanding the genomic diversity of Burkholderia species for the development of highly accurate diagnostics.</title>
        <authorList>
            <person name="Sahl J."/>
            <person name="Keim P."/>
            <person name="Wagner D."/>
        </authorList>
    </citation>
    <scope>NUCLEOTIDE SEQUENCE [LARGE SCALE GENOMIC DNA]</scope>
    <source>
        <strain evidence="7 8">MSMB1301WGS</strain>
    </source>
</reference>
<dbReference type="PROSITE" id="PS00216">
    <property type="entry name" value="SUGAR_TRANSPORT_1"/>
    <property type="match status" value="1"/>
</dbReference>
<keyword evidence="4 5" id="KW-0472">Membrane</keyword>
<name>A0A106E7B9_9BURK</name>
<keyword evidence="8" id="KW-1185">Reference proteome</keyword>
<feature type="transmembrane region" description="Helical" evidence="5">
    <location>
        <begin position="185"/>
        <end position="204"/>
    </location>
</feature>
<dbReference type="AlphaFoldDB" id="A0A106E7B9"/>
<feature type="transmembrane region" description="Helical" evidence="5">
    <location>
        <begin position="69"/>
        <end position="89"/>
    </location>
</feature>
<feature type="transmembrane region" description="Helical" evidence="5">
    <location>
        <begin position="101"/>
        <end position="118"/>
    </location>
</feature>
<dbReference type="RefSeq" id="WP_060109186.1">
    <property type="nucleotide sequence ID" value="NZ_LPEQ01000130.1"/>
</dbReference>
<feature type="transmembrane region" description="Helical" evidence="5">
    <location>
        <begin position="155"/>
        <end position="179"/>
    </location>
</feature>
<dbReference type="PANTHER" id="PTHR23508:SF10">
    <property type="entry name" value="CARBOXYLIC ACID TRANSPORTER PROTEIN HOMOLOG"/>
    <property type="match status" value="1"/>
</dbReference>
<proteinExistence type="predicted"/>
<dbReference type="PROSITE" id="PS50850">
    <property type="entry name" value="MFS"/>
    <property type="match status" value="1"/>
</dbReference>
<comment type="caution">
    <text evidence="7">The sequence shown here is derived from an EMBL/GenBank/DDBJ whole genome shotgun (WGS) entry which is preliminary data.</text>
</comment>
<evidence type="ECO:0000256" key="4">
    <source>
        <dbReference type="ARBA" id="ARBA00023136"/>
    </source>
</evidence>
<feature type="transmembrane region" description="Helical" evidence="5">
    <location>
        <begin position="395"/>
        <end position="417"/>
    </location>
</feature>
<dbReference type="GO" id="GO:0005886">
    <property type="term" value="C:plasma membrane"/>
    <property type="evidence" value="ECO:0007669"/>
    <property type="project" value="TreeGrafter"/>
</dbReference>
<gene>
    <name evidence="7" type="ORF">WT27_15830</name>
</gene>
<dbReference type="PROSITE" id="PS00217">
    <property type="entry name" value="SUGAR_TRANSPORT_2"/>
    <property type="match status" value="1"/>
</dbReference>
<evidence type="ECO:0000313" key="8">
    <source>
        <dbReference type="Proteomes" id="UP000062317"/>
    </source>
</evidence>
<dbReference type="Proteomes" id="UP000062317">
    <property type="component" value="Unassembled WGS sequence"/>
</dbReference>
<keyword evidence="2 5" id="KW-0812">Transmembrane</keyword>
<evidence type="ECO:0000259" key="6">
    <source>
        <dbReference type="PROSITE" id="PS50850"/>
    </source>
</evidence>
<dbReference type="InterPro" id="IPR036259">
    <property type="entry name" value="MFS_trans_sf"/>
</dbReference>
<evidence type="ECO:0000256" key="2">
    <source>
        <dbReference type="ARBA" id="ARBA00022692"/>
    </source>
</evidence>
<feature type="transmembrane region" description="Helical" evidence="5">
    <location>
        <begin position="309"/>
        <end position="328"/>
    </location>
</feature>
<dbReference type="PANTHER" id="PTHR23508">
    <property type="entry name" value="CARBOXYLIC ACID TRANSPORTER PROTEIN HOMOLOG"/>
    <property type="match status" value="1"/>
</dbReference>
<dbReference type="FunFam" id="1.20.1250.20:FF:000253">
    <property type="entry name" value="Transporter, major facilitator family"/>
    <property type="match status" value="1"/>
</dbReference>
<organism evidence="7 8">
    <name type="scientific">Burkholderia territorii</name>
    <dbReference type="NCBI Taxonomy" id="1503055"/>
    <lineage>
        <taxon>Bacteria</taxon>
        <taxon>Pseudomonadati</taxon>
        <taxon>Pseudomonadota</taxon>
        <taxon>Betaproteobacteria</taxon>
        <taxon>Burkholderiales</taxon>
        <taxon>Burkholderiaceae</taxon>
        <taxon>Burkholderia</taxon>
        <taxon>Burkholderia cepacia complex</taxon>
    </lineage>
</organism>